<dbReference type="GO" id="GO:0008270">
    <property type="term" value="F:zinc ion binding"/>
    <property type="evidence" value="ECO:0007669"/>
    <property type="project" value="UniProtKB-KW"/>
</dbReference>
<dbReference type="PANTHER" id="PTHR19818:SF139">
    <property type="entry name" value="PAIR-RULE PROTEIN ODD-PAIRED"/>
    <property type="match status" value="1"/>
</dbReference>
<dbReference type="PROSITE" id="PS50157">
    <property type="entry name" value="ZINC_FINGER_C2H2_2"/>
    <property type="match status" value="2"/>
</dbReference>
<proteinExistence type="predicted"/>
<keyword evidence="1" id="KW-0479">Metal-binding</keyword>
<feature type="domain" description="C2H2-type" evidence="8">
    <location>
        <begin position="316"/>
        <end position="345"/>
    </location>
</feature>
<dbReference type="GO" id="GO:0045944">
    <property type="term" value="P:positive regulation of transcription by RNA polymerase II"/>
    <property type="evidence" value="ECO:0007669"/>
    <property type="project" value="UniProtKB-ARBA"/>
</dbReference>
<keyword evidence="3 5" id="KW-0863">Zinc-finger</keyword>
<gene>
    <name evidence="9" type="ORF">BCR34DRAFT_556661</name>
</gene>
<dbReference type="GO" id="GO:0000978">
    <property type="term" value="F:RNA polymerase II cis-regulatory region sequence-specific DNA binding"/>
    <property type="evidence" value="ECO:0007669"/>
    <property type="project" value="TreeGrafter"/>
</dbReference>
<dbReference type="SUPFAM" id="SSF57667">
    <property type="entry name" value="beta-beta-alpha zinc fingers"/>
    <property type="match status" value="1"/>
</dbReference>
<reference evidence="9 10" key="1">
    <citation type="submission" date="2016-07" db="EMBL/GenBank/DDBJ databases">
        <title>Pervasive Adenine N6-methylation of Active Genes in Fungi.</title>
        <authorList>
            <consortium name="DOE Joint Genome Institute"/>
            <person name="Mondo S.J."/>
            <person name="Dannebaum R.O."/>
            <person name="Kuo R.C."/>
            <person name="Labutti K."/>
            <person name="Haridas S."/>
            <person name="Kuo A."/>
            <person name="Salamov A."/>
            <person name="Ahrendt S.R."/>
            <person name="Lipzen A."/>
            <person name="Sullivan W."/>
            <person name="Andreopoulos W.B."/>
            <person name="Clum A."/>
            <person name="Lindquist E."/>
            <person name="Daum C."/>
            <person name="Ramamoorthy G.K."/>
            <person name="Gryganskyi A."/>
            <person name="Culley D."/>
            <person name="Magnuson J.K."/>
            <person name="James T.Y."/>
            <person name="O'Malley M.A."/>
            <person name="Stajich J.E."/>
            <person name="Spatafora J.W."/>
            <person name="Visel A."/>
            <person name="Grigoriev I.V."/>
        </authorList>
    </citation>
    <scope>NUCLEOTIDE SEQUENCE [LARGE SCALE GENOMIC DNA]</scope>
    <source>
        <strain evidence="9 10">CBS 115471</strain>
    </source>
</reference>
<dbReference type="PANTHER" id="PTHR19818">
    <property type="entry name" value="ZINC FINGER PROTEIN ZIC AND GLI"/>
    <property type="match status" value="1"/>
</dbReference>
<evidence type="ECO:0000256" key="4">
    <source>
        <dbReference type="ARBA" id="ARBA00022833"/>
    </source>
</evidence>
<dbReference type="InterPro" id="IPR050329">
    <property type="entry name" value="GLI_C2H2-zinc-finger"/>
</dbReference>
<feature type="compositionally biased region" description="Low complexity" evidence="7">
    <location>
        <begin position="184"/>
        <end position="199"/>
    </location>
</feature>
<dbReference type="GO" id="GO:0005634">
    <property type="term" value="C:nucleus"/>
    <property type="evidence" value="ECO:0007669"/>
    <property type="project" value="UniProtKB-ARBA"/>
</dbReference>
<accession>A0A1Y2A2Q0</accession>
<keyword evidence="4" id="KW-0862">Zinc</keyword>
<keyword evidence="10" id="KW-1185">Reference proteome</keyword>
<evidence type="ECO:0000313" key="9">
    <source>
        <dbReference type="EMBL" id="ORY16801.1"/>
    </source>
</evidence>
<evidence type="ECO:0000256" key="5">
    <source>
        <dbReference type="PROSITE-ProRule" id="PRU00042"/>
    </source>
</evidence>
<evidence type="ECO:0000256" key="6">
    <source>
        <dbReference type="SAM" id="Coils"/>
    </source>
</evidence>
<keyword evidence="2" id="KW-0677">Repeat</keyword>
<keyword evidence="6" id="KW-0175">Coiled coil</keyword>
<dbReference type="GO" id="GO:0000981">
    <property type="term" value="F:DNA-binding transcription factor activity, RNA polymerase II-specific"/>
    <property type="evidence" value="ECO:0007669"/>
    <property type="project" value="TreeGrafter"/>
</dbReference>
<evidence type="ECO:0000256" key="1">
    <source>
        <dbReference type="ARBA" id="ARBA00022723"/>
    </source>
</evidence>
<sequence>MDPRSLTPFGARQSPELKDEQNNVESLHISFSYNQCYTPESWTECNSPKSPRGSYSENFYVEHVPHVDPSLAATPSPKIRAMQYDAALIPHPPHSMPTPPTLAGFPYSLPGDIGFPYPAHRPQSFILNHVESPWDNVTSAPWPAICEEPETWDYPGFDSEWAGGKAPNIQPTMPTLLLNSTSFSSNASTHSSQTMTSMSDYGMESESDDIDDEGSDIDYEPCARGSSRQRSTIHSQNKEIQQIYTQAEQGHFDSVALGELGAQLDSETGRLHFRKKSGLSIYPCNWQTPRGKCTTRFSRIEHLKRHHQAHEGKIWYYCKVPKCPKRFNRKDNLNDHYFTHVEREGSTGKNDRYSLAYIEKLTKSRQLSRKLRQKLRKAQELNAKKAQKAKAAAW</sequence>
<feature type="compositionally biased region" description="Acidic residues" evidence="7">
    <location>
        <begin position="203"/>
        <end position="219"/>
    </location>
</feature>
<feature type="domain" description="C2H2-type" evidence="8">
    <location>
        <begin position="282"/>
        <end position="313"/>
    </location>
</feature>
<dbReference type="PROSITE" id="PS00028">
    <property type="entry name" value="ZINC_FINGER_C2H2_1"/>
    <property type="match status" value="1"/>
</dbReference>
<feature type="coiled-coil region" evidence="6">
    <location>
        <begin position="361"/>
        <end position="391"/>
    </location>
</feature>
<dbReference type="STRING" id="1231657.A0A1Y2A2Q0"/>
<evidence type="ECO:0000256" key="2">
    <source>
        <dbReference type="ARBA" id="ARBA00022737"/>
    </source>
</evidence>
<dbReference type="Proteomes" id="UP000193144">
    <property type="component" value="Unassembled WGS sequence"/>
</dbReference>
<protein>
    <recommendedName>
        <fullName evidence="8">C2H2-type domain-containing protein</fullName>
    </recommendedName>
</protein>
<dbReference type="Gene3D" id="3.30.160.60">
    <property type="entry name" value="Classic Zinc Finger"/>
    <property type="match status" value="1"/>
</dbReference>
<dbReference type="InterPro" id="IPR036236">
    <property type="entry name" value="Znf_C2H2_sf"/>
</dbReference>
<organism evidence="9 10">
    <name type="scientific">Clohesyomyces aquaticus</name>
    <dbReference type="NCBI Taxonomy" id="1231657"/>
    <lineage>
        <taxon>Eukaryota</taxon>
        <taxon>Fungi</taxon>
        <taxon>Dikarya</taxon>
        <taxon>Ascomycota</taxon>
        <taxon>Pezizomycotina</taxon>
        <taxon>Dothideomycetes</taxon>
        <taxon>Pleosporomycetidae</taxon>
        <taxon>Pleosporales</taxon>
        <taxon>Lindgomycetaceae</taxon>
        <taxon>Clohesyomyces</taxon>
    </lineage>
</organism>
<evidence type="ECO:0000259" key="8">
    <source>
        <dbReference type="PROSITE" id="PS50157"/>
    </source>
</evidence>
<dbReference type="Pfam" id="PF00096">
    <property type="entry name" value="zf-C2H2"/>
    <property type="match status" value="1"/>
</dbReference>
<dbReference type="AlphaFoldDB" id="A0A1Y2A2Q0"/>
<dbReference type="OrthoDB" id="10018191at2759"/>
<name>A0A1Y2A2Q0_9PLEO</name>
<dbReference type="SMART" id="SM00355">
    <property type="entry name" value="ZnF_C2H2"/>
    <property type="match status" value="2"/>
</dbReference>
<comment type="caution">
    <text evidence="9">The sequence shown here is derived from an EMBL/GenBank/DDBJ whole genome shotgun (WGS) entry which is preliminary data.</text>
</comment>
<dbReference type="EMBL" id="MCFA01000016">
    <property type="protein sequence ID" value="ORY16801.1"/>
    <property type="molecule type" value="Genomic_DNA"/>
</dbReference>
<feature type="region of interest" description="Disordered" evidence="7">
    <location>
        <begin position="184"/>
        <end position="234"/>
    </location>
</feature>
<dbReference type="InterPro" id="IPR013087">
    <property type="entry name" value="Znf_C2H2_type"/>
</dbReference>
<feature type="region of interest" description="Disordered" evidence="7">
    <location>
        <begin position="1"/>
        <end position="23"/>
    </location>
</feature>
<evidence type="ECO:0000313" key="10">
    <source>
        <dbReference type="Proteomes" id="UP000193144"/>
    </source>
</evidence>
<evidence type="ECO:0000256" key="7">
    <source>
        <dbReference type="SAM" id="MobiDB-lite"/>
    </source>
</evidence>
<evidence type="ECO:0000256" key="3">
    <source>
        <dbReference type="ARBA" id="ARBA00022771"/>
    </source>
</evidence>